<gene>
    <name evidence="2" type="ORF">BBK14_24070</name>
</gene>
<proteinExistence type="predicted"/>
<dbReference type="SUPFAM" id="SSF88713">
    <property type="entry name" value="Glycoside hydrolase/deacetylase"/>
    <property type="match status" value="1"/>
</dbReference>
<reference evidence="3" key="1">
    <citation type="submission" date="2016-07" db="EMBL/GenBank/DDBJ databases">
        <title>Frankia sp. NRRL B-16219 Genome sequencing.</title>
        <authorList>
            <person name="Ghodhbane-Gtari F."/>
            <person name="Swanson E."/>
            <person name="Gueddou A."/>
            <person name="Louati M."/>
            <person name="Nouioui I."/>
            <person name="Hezbri K."/>
            <person name="Abebe-Akele F."/>
            <person name="Simpson S."/>
            <person name="Morris K."/>
            <person name="Thomas K."/>
            <person name="Gtari M."/>
            <person name="Tisa L.S."/>
        </authorList>
    </citation>
    <scope>NUCLEOTIDE SEQUENCE [LARGE SCALE GENOMIC DNA]</scope>
    <source>
        <strain evidence="3">NRRL B-16219</strain>
    </source>
</reference>
<dbReference type="InterPro" id="IPR011330">
    <property type="entry name" value="Glyco_hydro/deAcase_b/a-brl"/>
</dbReference>
<organism evidence="2 3">
    <name type="scientific">Parafrankia soli</name>
    <dbReference type="NCBI Taxonomy" id="2599596"/>
    <lineage>
        <taxon>Bacteria</taxon>
        <taxon>Bacillati</taxon>
        <taxon>Actinomycetota</taxon>
        <taxon>Actinomycetes</taxon>
        <taxon>Frankiales</taxon>
        <taxon>Frankiaceae</taxon>
        <taxon>Parafrankia</taxon>
    </lineage>
</organism>
<dbReference type="Pfam" id="PF10096">
    <property type="entry name" value="DUF2334"/>
    <property type="match status" value="1"/>
</dbReference>
<dbReference type="CDD" id="cd10923">
    <property type="entry name" value="CE4_COG5298"/>
    <property type="match status" value="1"/>
</dbReference>
<dbReference type="InterPro" id="IPR018763">
    <property type="entry name" value="DUF2334"/>
</dbReference>
<accession>A0A1S1PSR8</accession>
<dbReference type="Proteomes" id="UP000179769">
    <property type="component" value="Unassembled WGS sequence"/>
</dbReference>
<feature type="compositionally biased region" description="Pro residues" evidence="1">
    <location>
        <begin position="11"/>
        <end position="24"/>
    </location>
</feature>
<dbReference type="OrthoDB" id="2339428at2"/>
<name>A0A1S1PSR8_9ACTN</name>
<comment type="caution">
    <text evidence="2">The sequence shown here is derived from an EMBL/GenBank/DDBJ whole genome shotgun (WGS) entry which is preliminary data.</text>
</comment>
<evidence type="ECO:0000313" key="2">
    <source>
        <dbReference type="EMBL" id="OHV23782.1"/>
    </source>
</evidence>
<feature type="region of interest" description="Disordered" evidence="1">
    <location>
        <begin position="1"/>
        <end position="56"/>
    </location>
</feature>
<evidence type="ECO:0000313" key="3">
    <source>
        <dbReference type="Proteomes" id="UP000179769"/>
    </source>
</evidence>
<dbReference type="AlphaFoldDB" id="A0A1S1PSR8"/>
<keyword evidence="3" id="KW-1185">Reference proteome</keyword>
<feature type="compositionally biased region" description="Low complexity" evidence="1">
    <location>
        <begin position="41"/>
        <end position="56"/>
    </location>
</feature>
<dbReference type="GO" id="GO:0005975">
    <property type="term" value="P:carbohydrate metabolic process"/>
    <property type="evidence" value="ECO:0007669"/>
    <property type="project" value="InterPro"/>
</dbReference>
<dbReference type="EMBL" id="MAXA01000239">
    <property type="protein sequence ID" value="OHV23782.1"/>
    <property type="molecule type" value="Genomic_DNA"/>
</dbReference>
<sequence>MLPAEGRFASPPAPPAPPRTPPPRRAARPVPGTNQRPPAAPDGATGPGAAPAPSGQATGTGTLILYDTTGAWGWLGEQYAMQAANLASRFGTWQARPVSSYTAGQMSAYAAVVYVGSTYDEQVPTAFLTDVLAGSRPVVWMYNNIWQLTSQAPTFPTTYGWNWSGFDTSAIGTVSYKGTDLTRYAANAAGIMNYASVDTTRATVLAEAVRGDGTRFPWALRSGNLTYIGEIPFAYADMTDRYLAVADMLFDVLAPQTAARHRGLVRVEDVGPDADPAELHAIADYLSSAQVPFSVAVYPRYVDANGTYNNGVPQDYTLASRPAVVSALKYMTQRGGTLIMHGWTHQFSNVANPYSGASADDFEFFRAHVDAQDYVVYDGPVPGDSQTWATDRMNGSAAAFTAAGLPVPTTFEFPHYAASAPDYAAARAKFPRRYDRGLYFRNQLAGGAVDHTKYGGQFFPYPVTDVHGSFVIPENIGNIEPEPFNNHPARLPAELIDAARRNLVVRDGFASMFYHPYLGVDYLRQTVEGVRALGYTFVAAGSVVAGG</sequence>
<evidence type="ECO:0000256" key="1">
    <source>
        <dbReference type="SAM" id="MobiDB-lite"/>
    </source>
</evidence>
<evidence type="ECO:0008006" key="4">
    <source>
        <dbReference type="Google" id="ProtNLM"/>
    </source>
</evidence>
<protein>
    <recommendedName>
        <fullName evidence="4">Tat pathway signal protein</fullName>
    </recommendedName>
</protein>